<dbReference type="EMBL" id="NBNE01001472">
    <property type="protein sequence ID" value="OWZ13885.1"/>
    <property type="molecule type" value="Genomic_DNA"/>
</dbReference>
<comment type="caution">
    <text evidence="1">The sequence shown here is derived from an EMBL/GenBank/DDBJ whole genome shotgun (WGS) entry which is preliminary data.</text>
</comment>
<evidence type="ECO:0000313" key="1">
    <source>
        <dbReference type="EMBL" id="OWZ13885.1"/>
    </source>
</evidence>
<dbReference type="OrthoDB" id="72058at2759"/>
<accession>A0A225W8I9</accession>
<reference evidence="2" key="1">
    <citation type="submission" date="2017-03" db="EMBL/GenBank/DDBJ databases">
        <title>Phytopthora megakarya and P. palmivora, two closely related causual agents of cacao black pod achieved similar genome size and gene model numbers by different mechanisms.</title>
        <authorList>
            <person name="Ali S."/>
            <person name="Shao J."/>
            <person name="Larry D.J."/>
            <person name="Kronmiller B."/>
            <person name="Shen D."/>
            <person name="Strem M.D."/>
            <person name="Melnick R.L."/>
            <person name="Guiltinan M.J."/>
            <person name="Tyler B.M."/>
            <person name="Meinhardt L.W."/>
            <person name="Bailey B.A."/>
        </authorList>
    </citation>
    <scope>NUCLEOTIDE SEQUENCE [LARGE SCALE GENOMIC DNA]</scope>
    <source>
        <strain evidence="2">zdho120</strain>
    </source>
</reference>
<organism evidence="1 2">
    <name type="scientific">Phytophthora megakarya</name>
    <dbReference type="NCBI Taxonomy" id="4795"/>
    <lineage>
        <taxon>Eukaryota</taxon>
        <taxon>Sar</taxon>
        <taxon>Stramenopiles</taxon>
        <taxon>Oomycota</taxon>
        <taxon>Peronosporomycetes</taxon>
        <taxon>Peronosporales</taxon>
        <taxon>Peronosporaceae</taxon>
        <taxon>Phytophthora</taxon>
    </lineage>
</organism>
<keyword evidence="2" id="KW-1185">Reference proteome</keyword>
<sequence>MSSTKVAGVSFFHLECSHAQLFHPEYKRSNRTKGLKILRCFPHCCPEHIDRSYCGTSLSVRVAFASDASPPDSSLVALFARFEAISDVSLQPGECVQVDKIDAATQSELNPEGPWMGGMLDKPSRLVVSMQTTETVDDDKPLVFDLNSRSYAKWYYDWESGANKAQRLMKHVLKAYVVERCAVDEGNNFVAYDSTLATKKLYRVLHAEASPEFTVISYRRAPSEQYQGIPDLLEDQLRWEYKNTATVSVSRNLSLVYSFLRWAPLSVYASFVDELTLLRVLADATLWFFSTDTRQWMRAFFRQYAGMVLDKHALRECFVLFIQELQSRLDTQIFAQTSLVNLANAAEEVIATVYSYEYFHARRPRVRKILSGQSFAGWNTFVAQMRETYISMSSCPGVPRTLVKNQSGLDFEQAHLPQNSVESDWNGEWLLDVDEAVWKPIISQLVRIEVGIDVQARTLHARSTQGIAGALDCMRLVLDGKDRVFSQFPNGMATGNDVGICGDYIGEMEVEESERLLIYLQVFNWSVRTDGPSYHTRMRIECWHSRELCISGDILATTAPVSFTPEEALYVDEMSLKSKREEVDTAYARQLEDNPVAGWAAVSGPWKELGRFRLSYVKV</sequence>
<dbReference type="AlphaFoldDB" id="A0A225W8I9"/>
<name>A0A225W8I9_9STRA</name>
<protein>
    <submittedName>
        <fullName evidence="1">Uncharacterized protein</fullName>
    </submittedName>
</protein>
<dbReference type="Proteomes" id="UP000198211">
    <property type="component" value="Unassembled WGS sequence"/>
</dbReference>
<proteinExistence type="predicted"/>
<gene>
    <name evidence="1" type="ORF">PHMEG_00012721</name>
</gene>
<evidence type="ECO:0000313" key="2">
    <source>
        <dbReference type="Proteomes" id="UP000198211"/>
    </source>
</evidence>